<proteinExistence type="predicted"/>
<accession>A0A0F8Y0D4</accession>
<protein>
    <submittedName>
        <fullName evidence="1">Uncharacterized protein</fullName>
    </submittedName>
</protein>
<dbReference type="EMBL" id="LAZR01056133">
    <property type="protein sequence ID" value="KKK74827.1"/>
    <property type="molecule type" value="Genomic_DNA"/>
</dbReference>
<sequence>MATFKNDTMFRFWIDSGDYELRLETDTLDFGQRGMKTLTVIETGMNYSKSINPIEVSVKYKYNYMENSFSRTAWRLLNREGIMYPQITASELRVLVRGADYRDSKASISYINMRLKLSDKRSIRGRFNVNKALS</sequence>
<organism evidence="1">
    <name type="scientific">marine sediment metagenome</name>
    <dbReference type="NCBI Taxonomy" id="412755"/>
    <lineage>
        <taxon>unclassified sequences</taxon>
        <taxon>metagenomes</taxon>
        <taxon>ecological metagenomes</taxon>
    </lineage>
</organism>
<name>A0A0F8Y0D4_9ZZZZ</name>
<comment type="caution">
    <text evidence="1">The sequence shown here is derived from an EMBL/GenBank/DDBJ whole genome shotgun (WGS) entry which is preliminary data.</text>
</comment>
<dbReference type="AlphaFoldDB" id="A0A0F8Y0D4"/>
<gene>
    <name evidence="1" type="ORF">LCGC14_2879840</name>
</gene>
<reference evidence="1" key="1">
    <citation type="journal article" date="2015" name="Nature">
        <title>Complex archaea that bridge the gap between prokaryotes and eukaryotes.</title>
        <authorList>
            <person name="Spang A."/>
            <person name="Saw J.H."/>
            <person name="Jorgensen S.L."/>
            <person name="Zaremba-Niedzwiedzka K."/>
            <person name="Martijn J."/>
            <person name="Lind A.E."/>
            <person name="van Eijk R."/>
            <person name="Schleper C."/>
            <person name="Guy L."/>
            <person name="Ettema T.J."/>
        </authorList>
    </citation>
    <scope>NUCLEOTIDE SEQUENCE</scope>
</reference>
<evidence type="ECO:0000313" key="1">
    <source>
        <dbReference type="EMBL" id="KKK74827.1"/>
    </source>
</evidence>